<evidence type="ECO:0000256" key="2">
    <source>
        <dbReference type="ARBA" id="ARBA00023002"/>
    </source>
</evidence>
<dbReference type="OrthoDB" id="5958943at2759"/>
<dbReference type="PIRSF" id="PIRSF000105">
    <property type="entry name" value="HCDH"/>
    <property type="match status" value="1"/>
</dbReference>
<dbReference type="PANTHER" id="PTHR48075">
    <property type="entry name" value="3-HYDROXYACYL-COA DEHYDROGENASE FAMILY PROTEIN"/>
    <property type="match status" value="1"/>
</dbReference>
<dbReference type="Gene3D" id="1.10.1040.10">
    <property type="entry name" value="N-(1-d-carboxylethyl)-l-norvaline Dehydrogenase, domain 2"/>
    <property type="match status" value="1"/>
</dbReference>
<gene>
    <name evidence="6" type="ORF">SAPIO_CDS1559</name>
</gene>
<dbReference type="OMA" id="CYWPPET"/>
<dbReference type="Pfam" id="PF00725">
    <property type="entry name" value="3HCDH"/>
    <property type="match status" value="1"/>
</dbReference>
<evidence type="ECO:0000259" key="5">
    <source>
        <dbReference type="Pfam" id="PF02737"/>
    </source>
</evidence>
<feature type="site" description="Important for catalytic activity" evidence="3">
    <location>
        <position position="142"/>
    </location>
</feature>
<accession>A0A084GEJ6</accession>
<feature type="domain" description="3-hydroxyacyl-CoA dehydrogenase NAD binding" evidence="5">
    <location>
        <begin position="10"/>
        <end position="182"/>
    </location>
</feature>
<dbReference type="Pfam" id="PF02737">
    <property type="entry name" value="3HCDH_N"/>
    <property type="match status" value="1"/>
</dbReference>
<feature type="domain" description="3-hydroxyacyl-CoA dehydrogenase C-terminal" evidence="4">
    <location>
        <begin position="188"/>
        <end position="277"/>
    </location>
</feature>
<sequence length="348" mass="38280">MALGTGSRTSVAIIGAGTQGCRLAYMWSSTGYDVHLVDAQASQLEGSHKVIEGFRSAASRKPRRWGEVITHFPKDLSAALQTAWLVVECVPEQLQLKRKVITELDSLAADEVIIASNSSSYTCSEILETLTLKNERRFLSAHSYWPPETPELEVMGHETTDPSCITLVLDRSKAHGFLPFHVKTPSMGYLYNRIWAAIKREALLAASEGVATPEEIDAIFKGVLKTPKGPFELMDVVGLDVVLDIEQHYADARGNIPSEPREYLQSLLRSGRLGVKKCQIAGTSSEPRTTRSHSGRAAQRWGLVTTRSTTLRMRDAVDRICSSRALDSSRKMATDDMTELADETTDAG</sequence>
<dbReference type="InterPro" id="IPR036291">
    <property type="entry name" value="NAD(P)-bd_dom_sf"/>
</dbReference>
<dbReference type="InterPro" id="IPR006176">
    <property type="entry name" value="3-OHacyl-CoA_DH_NAD-bd"/>
</dbReference>
<organism evidence="6 7">
    <name type="scientific">Pseudallescheria apiosperma</name>
    <name type="common">Scedosporium apiospermum</name>
    <dbReference type="NCBI Taxonomy" id="563466"/>
    <lineage>
        <taxon>Eukaryota</taxon>
        <taxon>Fungi</taxon>
        <taxon>Dikarya</taxon>
        <taxon>Ascomycota</taxon>
        <taxon>Pezizomycotina</taxon>
        <taxon>Sordariomycetes</taxon>
        <taxon>Hypocreomycetidae</taxon>
        <taxon>Microascales</taxon>
        <taxon>Microascaceae</taxon>
        <taxon>Scedosporium</taxon>
    </lineage>
</organism>
<reference evidence="6 7" key="1">
    <citation type="journal article" date="2014" name="Genome Announc.">
        <title>Draft genome sequence of the pathogenic fungus Scedosporium apiospermum.</title>
        <authorList>
            <person name="Vandeputte P."/>
            <person name="Ghamrawi S."/>
            <person name="Rechenmann M."/>
            <person name="Iltis A."/>
            <person name="Giraud S."/>
            <person name="Fleury M."/>
            <person name="Thornton C."/>
            <person name="Delhaes L."/>
            <person name="Meyer W."/>
            <person name="Papon N."/>
            <person name="Bouchara J.P."/>
        </authorList>
    </citation>
    <scope>NUCLEOTIDE SEQUENCE [LARGE SCALE GENOMIC DNA]</scope>
    <source>
        <strain evidence="6 7">IHEM 14462</strain>
    </source>
</reference>
<dbReference type="GO" id="GO:0070403">
    <property type="term" value="F:NAD+ binding"/>
    <property type="evidence" value="ECO:0007669"/>
    <property type="project" value="InterPro"/>
</dbReference>
<dbReference type="VEuPathDB" id="FungiDB:SAPIO_CDS1559"/>
<comment type="caution">
    <text evidence="6">The sequence shown here is derived from an EMBL/GenBank/DDBJ whole genome shotgun (WGS) entry which is preliminary data.</text>
</comment>
<keyword evidence="2" id="KW-0560">Oxidoreductase</keyword>
<evidence type="ECO:0000313" key="7">
    <source>
        <dbReference type="Proteomes" id="UP000028545"/>
    </source>
</evidence>
<dbReference type="RefSeq" id="XP_016645557.1">
    <property type="nucleotide sequence ID" value="XM_016784800.1"/>
</dbReference>
<dbReference type="GO" id="GO:0006631">
    <property type="term" value="P:fatty acid metabolic process"/>
    <property type="evidence" value="ECO:0007669"/>
    <property type="project" value="InterPro"/>
</dbReference>
<dbReference type="SUPFAM" id="SSF51735">
    <property type="entry name" value="NAD(P)-binding Rossmann-fold domains"/>
    <property type="match status" value="1"/>
</dbReference>
<evidence type="ECO:0000256" key="1">
    <source>
        <dbReference type="ARBA" id="ARBA00009463"/>
    </source>
</evidence>
<name>A0A084GEJ6_PSEDA</name>
<dbReference type="EMBL" id="JOWA01000066">
    <property type="protein sequence ID" value="KEZ45758.1"/>
    <property type="molecule type" value="Genomic_DNA"/>
</dbReference>
<dbReference type="HOGENOM" id="CLU_009834_2_0_1"/>
<protein>
    <recommendedName>
        <fullName evidence="8">3-hydroxyacyl-CoA dehydrogenase</fullName>
    </recommendedName>
</protein>
<dbReference type="AlphaFoldDB" id="A0A084GEJ6"/>
<dbReference type="Proteomes" id="UP000028545">
    <property type="component" value="Unassembled WGS sequence"/>
</dbReference>
<dbReference type="InterPro" id="IPR006108">
    <property type="entry name" value="3HC_DH_C"/>
</dbReference>
<dbReference type="InterPro" id="IPR013328">
    <property type="entry name" value="6PGD_dom2"/>
</dbReference>
<dbReference type="SUPFAM" id="SSF48179">
    <property type="entry name" value="6-phosphogluconate dehydrogenase C-terminal domain-like"/>
    <property type="match status" value="1"/>
</dbReference>
<dbReference type="KEGG" id="sapo:SAPIO_CDS1559"/>
<keyword evidence="7" id="KW-1185">Reference proteome</keyword>
<evidence type="ECO:0008006" key="8">
    <source>
        <dbReference type="Google" id="ProtNLM"/>
    </source>
</evidence>
<dbReference type="InterPro" id="IPR008927">
    <property type="entry name" value="6-PGluconate_DH-like_C_sf"/>
</dbReference>
<comment type="similarity">
    <text evidence="1">Belongs to the 3-hydroxyacyl-CoA dehydrogenase family.</text>
</comment>
<dbReference type="GeneID" id="27720631"/>
<dbReference type="Gene3D" id="3.40.50.720">
    <property type="entry name" value="NAD(P)-binding Rossmann-like Domain"/>
    <property type="match status" value="1"/>
</dbReference>
<evidence type="ECO:0000313" key="6">
    <source>
        <dbReference type="EMBL" id="KEZ45758.1"/>
    </source>
</evidence>
<dbReference type="GO" id="GO:0016616">
    <property type="term" value="F:oxidoreductase activity, acting on the CH-OH group of donors, NAD or NADP as acceptor"/>
    <property type="evidence" value="ECO:0007669"/>
    <property type="project" value="InterPro"/>
</dbReference>
<evidence type="ECO:0000256" key="3">
    <source>
        <dbReference type="PIRSR" id="PIRSR000105-1"/>
    </source>
</evidence>
<proteinExistence type="inferred from homology"/>
<dbReference type="PANTHER" id="PTHR48075:SF3">
    <property type="entry name" value="3-HYDROXYACYL-COA DEHYDROGENASE"/>
    <property type="match status" value="1"/>
</dbReference>
<dbReference type="InterPro" id="IPR022694">
    <property type="entry name" value="3-OHacyl-CoA_DH"/>
</dbReference>
<evidence type="ECO:0000259" key="4">
    <source>
        <dbReference type="Pfam" id="PF00725"/>
    </source>
</evidence>